<evidence type="ECO:0000256" key="2">
    <source>
        <dbReference type="ARBA" id="ARBA00022777"/>
    </source>
</evidence>
<name>A0A1G5MVW8_AFIMA</name>
<dbReference type="STRING" id="1120955.SAMN03080610_01106"/>
<evidence type="ECO:0000313" key="5">
    <source>
        <dbReference type="Proteomes" id="UP000199347"/>
    </source>
</evidence>
<evidence type="ECO:0000256" key="1">
    <source>
        <dbReference type="ARBA" id="ARBA00022679"/>
    </source>
</evidence>
<dbReference type="EMBL" id="FMVW01000002">
    <property type="protein sequence ID" value="SCZ29253.1"/>
    <property type="molecule type" value="Genomic_DNA"/>
</dbReference>
<dbReference type="Pfam" id="PF02734">
    <property type="entry name" value="Dak2"/>
    <property type="match status" value="1"/>
</dbReference>
<dbReference type="PANTHER" id="PTHR28629:SF4">
    <property type="entry name" value="TRIOKINASE_FMN CYCLASE"/>
    <property type="match status" value="1"/>
</dbReference>
<dbReference type="InterPro" id="IPR004007">
    <property type="entry name" value="DhaL_dom"/>
</dbReference>
<dbReference type="PROSITE" id="PS51480">
    <property type="entry name" value="DHAL"/>
    <property type="match status" value="1"/>
</dbReference>
<dbReference type="GO" id="GO:0019563">
    <property type="term" value="P:glycerol catabolic process"/>
    <property type="evidence" value="ECO:0007669"/>
    <property type="project" value="TreeGrafter"/>
</dbReference>
<sequence length="219" mass="22697">MSDTTNSEAAVSAAAIRLWLQKSAEVLAEKRAYLTELDSPIGDADHGNNMDRGFKAVVATLSDKEDVGAVLKAVAMTLISKVGGASGPLYGTFFLDAGKPFAGKAALEPADLVTMFEDGIAGVKKRGRAEPGMKTMLDAQIPAAEALKAAVAEGKSAVEALKAAADAAEEGMKATIPMQAQRGRASYLGERSIDHQDPGATSSYLIIRALAEAVAETSQ</sequence>
<dbReference type="Proteomes" id="UP000199347">
    <property type="component" value="Unassembled WGS sequence"/>
</dbReference>
<dbReference type="SMART" id="SM01120">
    <property type="entry name" value="Dak2"/>
    <property type="match status" value="1"/>
</dbReference>
<dbReference type="GO" id="GO:0004371">
    <property type="term" value="F:glycerone kinase activity"/>
    <property type="evidence" value="ECO:0007669"/>
    <property type="project" value="InterPro"/>
</dbReference>
<dbReference type="Gene3D" id="1.25.40.340">
    <property type="match status" value="1"/>
</dbReference>
<gene>
    <name evidence="4" type="ORF">SAMN03080610_01106</name>
</gene>
<feature type="domain" description="DhaL" evidence="3">
    <location>
        <begin position="14"/>
        <end position="212"/>
    </location>
</feature>
<dbReference type="OrthoDB" id="9800291at2"/>
<proteinExistence type="predicted"/>
<organism evidence="4 5">
    <name type="scientific">Afifella marina DSM 2698</name>
    <dbReference type="NCBI Taxonomy" id="1120955"/>
    <lineage>
        <taxon>Bacteria</taxon>
        <taxon>Pseudomonadati</taxon>
        <taxon>Pseudomonadota</taxon>
        <taxon>Alphaproteobacteria</taxon>
        <taxon>Hyphomicrobiales</taxon>
        <taxon>Afifellaceae</taxon>
        <taxon>Afifella</taxon>
    </lineage>
</organism>
<dbReference type="PANTHER" id="PTHR28629">
    <property type="entry name" value="TRIOKINASE/FMN CYCLASE"/>
    <property type="match status" value="1"/>
</dbReference>
<accession>A0A1G5MVW8</accession>
<dbReference type="NCBIfam" id="TIGR02365">
    <property type="entry name" value="dha_L_ycgS"/>
    <property type="match status" value="1"/>
</dbReference>
<dbReference type="InterPro" id="IPR012737">
    <property type="entry name" value="DhaK_L_YcgS"/>
</dbReference>
<dbReference type="InterPro" id="IPR050861">
    <property type="entry name" value="Dihydroxyacetone_Kinase"/>
</dbReference>
<dbReference type="InterPro" id="IPR036117">
    <property type="entry name" value="DhaL_dom_sf"/>
</dbReference>
<reference evidence="5" key="1">
    <citation type="submission" date="2016-10" db="EMBL/GenBank/DDBJ databases">
        <authorList>
            <person name="Varghese N."/>
            <person name="Submissions S."/>
        </authorList>
    </citation>
    <scope>NUCLEOTIDE SEQUENCE [LARGE SCALE GENOMIC DNA]</scope>
    <source>
        <strain evidence="5">DSM 2698</strain>
    </source>
</reference>
<keyword evidence="5" id="KW-1185">Reference proteome</keyword>
<dbReference type="RefSeq" id="WP_092810421.1">
    <property type="nucleotide sequence ID" value="NZ_FMVW01000002.1"/>
</dbReference>
<evidence type="ECO:0000313" key="4">
    <source>
        <dbReference type="EMBL" id="SCZ29253.1"/>
    </source>
</evidence>
<dbReference type="FunFam" id="1.25.40.340:FF:000002">
    <property type="entry name" value="Dihydroxyacetone kinase, L subunit"/>
    <property type="match status" value="1"/>
</dbReference>
<dbReference type="AlphaFoldDB" id="A0A1G5MVW8"/>
<dbReference type="SUPFAM" id="SSF101473">
    <property type="entry name" value="DhaL-like"/>
    <property type="match status" value="1"/>
</dbReference>
<keyword evidence="1" id="KW-0808">Transferase</keyword>
<evidence type="ECO:0000259" key="3">
    <source>
        <dbReference type="PROSITE" id="PS51480"/>
    </source>
</evidence>
<protein>
    <submittedName>
        <fullName evidence="4">Dihydroxyacetone kinase, C-terminal domain</fullName>
    </submittedName>
</protein>
<dbReference type="GO" id="GO:0005829">
    <property type="term" value="C:cytosol"/>
    <property type="evidence" value="ECO:0007669"/>
    <property type="project" value="TreeGrafter"/>
</dbReference>
<keyword evidence="2 4" id="KW-0418">Kinase</keyword>